<gene>
    <name evidence="1" type="ORF">TGEB3V08_LOCUS4616</name>
</gene>
<proteinExistence type="predicted"/>
<accession>A0A7R9JWE4</accession>
<reference evidence="1" key="1">
    <citation type="submission" date="2020-11" db="EMBL/GenBank/DDBJ databases">
        <authorList>
            <person name="Tran Van P."/>
        </authorList>
    </citation>
    <scope>NUCLEOTIDE SEQUENCE</scope>
</reference>
<evidence type="ECO:0000313" key="1">
    <source>
        <dbReference type="EMBL" id="CAD7591519.1"/>
    </source>
</evidence>
<protein>
    <submittedName>
        <fullName evidence="1">Uncharacterized protein</fullName>
    </submittedName>
</protein>
<name>A0A7R9JWE4_TIMGE</name>
<organism evidence="1">
    <name type="scientific">Timema genevievae</name>
    <name type="common">Walking stick</name>
    <dbReference type="NCBI Taxonomy" id="629358"/>
    <lineage>
        <taxon>Eukaryota</taxon>
        <taxon>Metazoa</taxon>
        <taxon>Ecdysozoa</taxon>
        <taxon>Arthropoda</taxon>
        <taxon>Hexapoda</taxon>
        <taxon>Insecta</taxon>
        <taxon>Pterygota</taxon>
        <taxon>Neoptera</taxon>
        <taxon>Polyneoptera</taxon>
        <taxon>Phasmatodea</taxon>
        <taxon>Timematodea</taxon>
        <taxon>Timematoidea</taxon>
        <taxon>Timematidae</taxon>
        <taxon>Timema</taxon>
    </lineage>
</organism>
<dbReference type="AlphaFoldDB" id="A0A7R9JWE4"/>
<dbReference type="EMBL" id="OE840610">
    <property type="protein sequence ID" value="CAD7591519.1"/>
    <property type="molecule type" value="Genomic_DNA"/>
</dbReference>
<sequence>MNKYSITAFGMEDIENKEIINVVNEALQSIDPLSNLTFTSVSISTASNRWKLQAQARQFFLAILGLASKPSHRCDISSPLPNGPWGNVATRRHPGDGTSAPHRLPVEVNSNIKDKRDVHLTIQAAEHLLQAVFGHQRRGNYPNDGTRQL</sequence>